<accession>A0ABU8ELJ0</accession>
<keyword evidence="2" id="KW-1185">Reference proteome</keyword>
<reference evidence="1 2" key="1">
    <citation type="submission" date="2023-12" db="EMBL/GenBank/DDBJ databases">
        <authorList>
            <person name="Easwaran N."/>
            <person name="Lazarus H.P.S."/>
        </authorList>
    </citation>
    <scope>NUCLEOTIDE SEQUENCE [LARGE SCALE GENOMIC DNA]</scope>
    <source>
        <strain evidence="1 2">VIT-2023</strain>
    </source>
</reference>
<dbReference type="EMBL" id="JBAWKY010000006">
    <property type="protein sequence ID" value="MEI4463754.1"/>
    <property type="molecule type" value="Genomic_DNA"/>
</dbReference>
<gene>
    <name evidence="1" type="ORF">SZL87_15110</name>
</gene>
<comment type="caution">
    <text evidence="1">The sequence shown here is derived from an EMBL/GenBank/DDBJ whole genome shotgun (WGS) entry which is preliminary data.</text>
</comment>
<dbReference type="Proteomes" id="UP001387110">
    <property type="component" value="Unassembled WGS sequence"/>
</dbReference>
<evidence type="ECO:0000313" key="1">
    <source>
        <dbReference type="EMBL" id="MEI4463754.1"/>
    </source>
</evidence>
<organism evidence="1 2">
    <name type="scientific">Exiguobacterium indicum</name>
    <dbReference type="NCBI Taxonomy" id="296995"/>
    <lineage>
        <taxon>Bacteria</taxon>
        <taxon>Bacillati</taxon>
        <taxon>Bacillota</taxon>
        <taxon>Bacilli</taxon>
        <taxon>Bacillales</taxon>
        <taxon>Bacillales Family XII. Incertae Sedis</taxon>
        <taxon>Exiguobacterium</taxon>
    </lineage>
</organism>
<evidence type="ECO:0008006" key="3">
    <source>
        <dbReference type="Google" id="ProtNLM"/>
    </source>
</evidence>
<proteinExistence type="predicted"/>
<sequence>MDTDGRVVDWSDYELLGLMQGEMAELGQGGYLTIRSLCELGVRLADVLDPVIREHIPLSPEKSKIFYRMVDALGEERCSELCRRANLYHLTISETHPVPYATIDSLLVRNGFMLIDFASMSFLEFRERTRGEGGSSLYRNIIGAIEELGLFEENPTTAARDMHDGLRVVPFPGDGGEDELYPLDSVIRQRDGDDVLVRYLREGGPADAGTLESLRTLVEGLPNARILENHLYGETFGTYAMESTTFQDVFVVPGSVDRYLELLHGRGGTETSSKDFVASLDAGQLSRFLRMSAAYVCPATGMVRRYDVENILLSLTADRHAAIDEATIVRDAKRMSSLVNPHGHVDALGITKALVKDSVRASRHLLRAEGYVRRLRVPYAADTLSGLLSTKLDGRRGVFTPRVIYGLLSPEVHALDIRSPMEMRHILGRKHRSDALHVLSRDEIAVGVRTRRDFIEELIGPRPDFVNVRDLVEAASSSSGHPHAHWERYIRPLLLDDVSYVEVEPDVHLHMSRLLDSGLSPSDLEGYVPWLLEMLPHEEFISAAMASSLGHGHAIYRLGFDATFFESLLRRSPLLRSLDIPGGKIYYRNRLRIRHTIEDFLSSHVEDGESIDGYLHRLEGRYGFPSVEERVLRILKRTEIHVSDELSRLFSDKDSFLRHVYGDGK</sequence>
<name>A0ABU8ELJ0_9BACL</name>
<protein>
    <recommendedName>
        <fullName evidence="3">Helicase XPB/Ssl2 N-terminal domain-containing protein</fullName>
    </recommendedName>
</protein>
<evidence type="ECO:0000313" key="2">
    <source>
        <dbReference type="Proteomes" id="UP001387110"/>
    </source>
</evidence>
<dbReference type="RefSeq" id="WP_336449616.1">
    <property type="nucleotide sequence ID" value="NZ_JBAWKY010000006.1"/>
</dbReference>